<dbReference type="RefSeq" id="WP_349586257.1">
    <property type="nucleotide sequence ID" value="NZ_JBEFLD010000004.1"/>
</dbReference>
<dbReference type="Gene3D" id="2.150.10.10">
    <property type="entry name" value="Serralysin-like metalloprotease, C-terminal"/>
    <property type="match status" value="2"/>
</dbReference>
<dbReference type="NCBIfam" id="TIGR03661">
    <property type="entry name" value="T1SS_VCA0849"/>
    <property type="match status" value="1"/>
</dbReference>
<evidence type="ECO:0000256" key="2">
    <source>
        <dbReference type="ARBA" id="ARBA00022525"/>
    </source>
</evidence>
<dbReference type="InterPro" id="IPR019960">
    <property type="entry name" value="T1SS_VCA0849"/>
</dbReference>
<dbReference type="Proteomes" id="UP001433638">
    <property type="component" value="Unassembled WGS sequence"/>
</dbReference>
<gene>
    <name evidence="4" type="ORF">ABNW52_08280</name>
</gene>
<evidence type="ECO:0000313" key="4">
    <source>
        <dbReference type="EMBL" id="MEQ6290610.1"/>
    </source>
</evidence>
<dbReference type="EMBL" id="JBEFLD010000004">
    <property type="protein sequence ID" value="MEQ6290610.1"/>
    <property type="molecule type" value="Genomic_DNA"/>
</dbReference>
<dbReference type="PRINTS" id="PR00313">
    <property type="entry name" value="CABNDNGRPT"/>
</dbReference>
<dbReference type="InterPro" id="IPR018511">
    <property type="entry name" value="Hemolysin-typ_Ca-bd_CS"/>
</dbReference>
<evidence type="ECO:0000313" key="5">
    <source>
        <dbReference type="Proteomes" id="UP001433638"/>
    </source>
</evidence>
<dbReference type="PANTHER" id="PTHR38340:SF1">
    <property type="entry name" value="S-LAYER PROTEIN"/>
    <property type="match status" value="1"/>
</dbReference>
<evidence type="ECO:0000256" key="1">
    <source>
        <dbReference type="ARBA" id="ARBA00004613"/>
    </source>
</evidence>
<keyword evidence="2" id="KW-0964">Secreted</keyword>
<feature type="non-terminal residue" evidence="4">
    <location>
        <position position="1"/>
    </location>
</feature>
<dbReference type="InterPro" id="IPR001343">
    <property type="entry name" value="Hemolysn_Ca-bd"/>
</dbReference>
<sequence length="448" mass="46182">PDSVTVSSNGNDATLTFADGHTLRLSNQVATWQASDSANQYGVQEVHFADGTIWGRQTLREMAGYYIGTDAGGDTINTGGGTQYLYGYAGDDNLSAGDGNDTLYGGNGNDVINGESGNDTLTGDDGNDTLDGGSAQNTLYGGNGNDTLTLGSGATDYSYASGGSGNDVLVATGLATSSYGSVTLYGEDGSDTFRLDGSGNVNLYDYVNTTNASDSNIVELAAGITPDSVTVSSNGNDATLTFADGHTLRLSNQVATWQASDSANQYGIQEVHFADGTIWGRQTLREMAGYYIGTDAEGDTINTGGGTQYLYGYAGDDNLSAGAGNDQLDGGSGDDTLNGGQGSDTLIGGVGIDTFKWDLSDVGSVGATAFDTVQNFSTSDHDIIDLSDLLDGANNYNLFVSSGTNTTIHLTDVVGQEIQTIVLEGYGTSDTAATMLQNLLRANETFTG</sequence>
<name>A0ABV1M4N0_9NEIS</name>
<protein>
    <submittedName>
        <fullName evidence="4">Calcium-binding protein</fullName>
    </submittedName>
</protein>
<feature type="compositionally biased region" description="Low complexity" evidence="3">
    <location>
        <begin position="117"/>
        <end position="133"/>
    </location>
</feature>
<comment type="caution">
    <text evidence="4">The sequence shown here is derived from an EMBL/GenBank/DDBJ whole genome shotgun (WGS) entry which is preliminary data.</text>
</comment>
<keyword evidence="5" id="KW-1185">Reference proteome</keyword>
<proteinExistence type="predicted"/>
<dbReference type="InterPro" id="IPR011049">
    <property type="entry name" value="Serralysin-like_metalloprot_C"/>
</dbReference>
<dbReference type="SUPFAM" id="SSF51120">
    <property type="entry name" value="beta-Roll"/>
    <property type="match status" value="2"/>
</dbReference>
<dbReference type="InterPro" id="IPR050557">
    <property type="entry name" value="RTX_toxin/Mannuronan_C5-epim"/>
</dbReference>
<dbReference type="PANTHER" id="PTHR38340">
    <property type="entry name" value="S-LAYER PROTEIN"/>
    <property type="match status" value="1"/>
</dbReference>
<evidence type="ECO:0000256" key="3">
    <source>
        <dbReference type="SAM" id="MobiDB-lite"/>
    </source>
</evidence>
<organism evidence="4 5">
    <name type="scientific">Vogesella oryzagri</name>
    <dbReference type="NCBI Taxonomy" id="3160864"/>
    <lineage>
        <taxon>Bacteria</taxon>
        <taxon>Pseudomonadati</taxon>
        <taxon>Pseudomonadota</taxon>
        <taxon>Betaproteobacteria</taxon>
        <taxon>Neisseriales</taxon>
        <taxon>Chromobacteriaceae</taxon>
        <taxon>Vogesella</taxon>
    </lineage>
</organism>
<accession>A0ABV1M4N0</accession>
<dbReference type="PROSITE" id="PS00330">
    <property type="entry name" value="HEMOLYSIN_CALCIUM"/>
    <property type="match status" value="4"/>
</dbReference>
<feature type="region of interest" description="Disordered" evidence="3">
    <location>
        <begin position="114"/>
        <end position="136"/>
    </location>
</feature>
<dbReference type="Pfam" id="PF00353">
    <property type="entry name" value="HemolysinCabind"/>
    <property type="match status" value="4"/>
</dbReference>
<comment type="subcellular location">
    <subcellularLocation>
        <location evidence="1">Secreted</location>
    </subcellularLocation>
</comment>
<reference evidence="4" key="1">
    <citation type="submission" date="2024-06" db="EMBL/GenBank/DDBJ databases">
        <title>Genome sequence of Vogesella sp. MAHUQ-64.</title>
        <authorList>
            <person name="Huq M.A."/>
        </authorList>
    </citation>
    <scope>NUCLEOTIDE SEQUENCE</scope>
    <source>
        <strain evidence="4">MAHUQ-64</strain>
    </source>
</reference>